<feature type="transmembrane region" description="Helical" evidence="2">
    <location>
        <begin position="206"/>
        <end position="226"/>
    </location>
</feature>
<evidence type="ECO:0000313" key="3">
    <source>
        <dbReference type="EMBL" id="KKL68978.1"/>
    </source>
</evidence>
<dbReference type="AlphaFoldDB" id="A0A0F9E4Q5"/>
<feature type="non-terminal residue" evidence="3">
    <location>
        <position position="237"/>
    </location>
</feature>
<feature type="compositionally biased region" description="Pro residues" evidence="1">
    <location>
        <begin position="128"/>
        <end position="147"/>
    </location>
</feature>
<dbReference type="EMBL" id="LAZR01026366">
    <property type="protein sequence ID" value="KKL68978.1"/>
    <property type="molecule type" value="Genomic_DNA"/>
</dbReference>
<accession>A0A0F9E4Q5</accession>
<keyword evidence="2" id="KW-0472">Membrane</keyword>
<reference evidence="3" key="1">
    <citation type="journal article" date="2015" name="Nature">
        <title>Complex archaea that bridge the gap between prokaryotes and eukaryotes.</title>
        <authorList>
            <person name="Spang A."/>
            <person name="Saw J.H."/>
            <person name="Jorgensen S.L."/>
            <person name="Zaremba-Niedzwiedzka K."/>
            <person name="Martijn J."/>
            <person name="Lind A.E."/>
            <person name="van Eijk R."/>
            <person name="Schleper C."/>
            <person name="Guy L."/>
            <person name="Ettema T.J."/>
        </authorList>
    </citation>
    <scope>NUCLEOTIDE SEQUENCE</scope>
</reference>
<protein>
    <submittedName>
        <fullName evidence="3">Uncharacterized protein</fullName>
    </submittedName>
</protein>
<sequence length="237" mass="24954">MIFIGEHGTHLNPSTIPGTHNSGYAPVTPVTVLRPESMARSMGSLRLPQRALVMPTVQGSQHTINPMHVRMLDNEARARALPSPRVAPPVRWLSGGLADLSQTTMILAPESAKTPIGPPAQPQQLPGREPPPEPPPEQPPEQPPEPAAGPVAPAVPAKEHLDFEQIIATAKTSGSGAWTMTAAEFVGGFIIDATTTGGSTPTMPTVAAVIALLPGYIAGITIRLVFLNLKPIYSFTT</sequence>
<gene>
    <name evidence="3" type="ORF">LCGC14_2119620</name>
</gene>
<organism evidence="3">
    <name type="scientific">marine sediment metagenome</name>
    <dbReference type="NCBI Taxonomy" id="412755"/>
    <lineage>
        <taxon>unclassified sequences</taxon>
        <taxon>metagenomes</taxon>
        <taxon>ecological metagenomes</taxon>
    </lineage>
</organism>
<name>A0A0F9E4Q5_9ZZZZ</name>
<feature type="region of interest" description="Disordered" evidence="1">
    <location>
        <begin position="111"/>
        <end position="153"/>
    </location>
</feature>
<keyword evidence="2" id="KW-1133">Transmembrane helix</keyword>
<keyword evidence="2" id="KW-0812">Transmembrane</keyword>
<evidence type="ECO:0000256" key="2">
    <source>
        <dbReference type="SAM" id="Phobius"/>
    </source>
</evidence>
<evidence type="ECO:0000256" key="1">
    <source>
        <dbReference type="SAM" id="MobiDB-lite"/>
    </source>
</evidence>
<comment type="caution">
    <text evidence="3">The sequence shown here is derived from an EMBL/GenBank/DDBJ whole genome shotgun (WGS) entry which is preliminary data.</text>
</comment>
<proteinExistence type="predicted"/>